<comment type="caution">
    <text evidence="5">The sequence shown here is derived from an EMBL/GenBank/DDBJ whole genome shotgun (WGS) entry which is preliminary data.</text>
</comment>
<feature type="compositionally biased region" description="Basic and acidic residues" evidence="2">
    <location>
        <begin position="892"/>
        <end position="903"/>
    </location>
</feature>
<evidence type="ECO:0000256" key="3">
    <source>
        <dbReference type="SAM" id="Phobius"/>
    </source>
</evidence>
<feature type="region of interest" description="Disordered" evidence="2">
    <location>
        <begin position="928"/>
        <end position="960"/>
    </location>
</feature>
<feature type="transmembrane region" description="Helical" evidence="3">
    <location>
        <begin position="260"/>
        <end position="285"/>
    </location>
</feature>
<dbReference type="InterPro" id="IPR051697">
    <property type="entry name" value="Patched_domain-protein"/>
</dbReference>
<comment type="similarity">
    <text evidence="1">Belongs to the patched family.</text>
</comment>
<feature type="compositionally biased region" description="Basic and acidic residues" evidence="2">
    <location>
        <begin position="874"/>
        <end position="883"/>
    </location>
</feature>
<dbReference type="EMBL" id="CAKAEH010001716">
    <property type="protein sequence ID" value="CAG9538882.1"/>
    <property type="molecule type" value="Genomic_DNA"/>
</dbReference>
<dbReference type="InterPro" id="IPR000731">
    <property type="entry name" value="SSD"/>
</dbReference>
<dbReference type="PROSITE" id="PS50156">
    <property type="entry name" value="SSD"/>
    <property type="match status" value="1"/>
</dbReference>
<evidence type="ECO:0000256" key="2">
    <source>
        <dbReference type="SAM" id="MobiDB-lite"/>
    </source>
</evidence>
<dbReference type="PANTHER" id="PTHR10796:SF187">
    <property type="entry name" value="SSD DOMAIN-CONTAINING PROTEIN"/>
    <property type="match status" value="1"/>
</dbReference>
<feature type="compositionally biased region" description="Polar residues" evidence="2">
    <location>
        <begin position="857"/>
        <end position="873"/>
    </location>
</feature>
<dbReference type="SUPFAM" id="SSF82866">
    <property type="entry name" value="Multidrug efflux transporter AcrB transmembrane domain"/>
    <property type="match status" value="2"/>
</dbReference>
<feature type="transmembrane region" description="Helical" evidence="3">
    <location>
        <begin position="600"/>
        <end position="623"/>
    </location>
</feature>
<feature type="transmembrane region" description="Helical" evidence="3">
    <location>
        <begin position="181"/>
        <end position="205"/>
    </location>
</feature>
<dbReference type="PANTHER" id="PTHR10796">
    <property type="entry name" value="PATCHED-RELATED"/>
    <property type="match status" value="1"/>
</dbReference>
<evidence type="ECO:0000313" key="6">
    <source>
        <dbReference type="Proteomes" id="UP000746747"/>
    </source>
</evidence>
<dbReference type="GO" id="GO:0030659">
    <property type="term" value="C:cytoplasmic vesicle membrane"/>
    <property type="evidence" value="ECO:0007669"/>
    <property type="project" value="TreeGrafter"/>
</dbReference>
<feature type="transmembrane region" description="Helical" evidence="3">
    <location>
        <begin position="572"/>
        <end position="594"/>
    </location>
</feature>
<keyword evidence="3" id="KW-0812">Transmembrane</keyword>
<accession>A0A8J2QAX6</accession>
<keyword evidence="6" id="KW-1185">Reference proteome</keyword>
<feature type="transmembrane region" description="Helical" evidence="3">
    <location>
        <begin position="644"/>
        <end position="666"/>
    </location>
</feature>
<dbReference type="GO" id="GO:0005886">
    <property type="term" value="C:plasma membrane"/>
    <property type="evidence" value="ECO:0007669"/>
    <property type="project" value="TreeGrafter"/>
</dbReference>
<feature type="transmembrane region" description="Helical" evidence="3">
    <location>
        <begin position="345"/>
        <end position="364"/>
    </location>
</feature>
<dbReference type="Proteomes" id="UP000746747">
    <property type="component" value="Unassembled WGS sequence"/>
</dbReference>
<proteinExistence type="inferred from homology"/>
<dbReference type="GO" id="GO:0018996">
    <property type="term" value="P:molting cycle, collagen and cuticulin-based cuticle"/>
    <property type="evidence" value="ECO:0007669"/>
    <property type="project" value="TreeGrafter"/>
</dbReference>
<evidence type="ECO:0000313" key="5">
    <source>
        <dbReference type="EMBL" id="CAG9538882.1"/>
    </source>
</evidence>
<feature type="region of interest" description="Disordered" evidence="2">
    <location>
        <begin position="801"/>
        <end position="903"/>
    </location>
</feature>
<sequence length="960" mass="109081">MCRDTCTGKDDPMQQILESDPKTALTYPEAIITLKNTGNITRLFLGLTIGGVETDADGIVTYARSLRTNFKIKENFRSEILDEFSKQFVKKMNEKRKEIEKNLNADISWWSYHEFVKEVISGLETMHYLLIASAALLMFTCLTASFGANGYQSKPVLGFVIGIILIVSCLAGFFVQLTGVGYVNAIVFPIFFVLIGIGILMLFTLENTWSKYSNVACDPVEKLSLILSWDAPCTTITAFIIIITFAVIGSMTKSPYLQYMSFVLAAGVAILLTFALLFFTVFLYVTGRRETKGVKWYQCFRSGDTHFAPRTINEFNDRSIEMLHEKLIDTKPSFSRATAAAMANSYLRCPVAFIFAIYLVLAIWGCKDVRIDLKEEYFLSKETESRAFIENYRVEFGQYEDFLELVFDEPIDYLDPHRKDEILAILEWPIQNQFATKSMSWLKDFVRFESTTIYDINPDTFVPIIAIVFLSAENYKKYRNDIIFDKFQTRIIGSRMYIELTAKGVQKRLSVINELLNKARSAGISMFVKTPFIFAIQHDLQIMSTVIVAFSLLLCCVCTLSLFLFGIPSLTILVLLCNLSVIIGVIGFATYWMIPINAITLFMALAGNALTTTIVSYFCYNFATAGKRQKTGEQRVRYAFQSCLFPITLACFVPVITYLPLLLAGLPVMMHIFKILLLSSFITYIHLLLFLPNVMIFLTEQIPSFFSSLQDICDECCCYCFDIEEDSGSIYYIPTGGRANPQLNGLTKQYSYALTVPPTTRGILLPPEVTGYLPVTATVAPVLVPDMLSYQPNPIVSIENYRSTKNRRHENSEKSLSLSSSPRVTLSNRQTPRRERRRLTTEDHSPNDESIYEEPPSLSSNLPDSHSPMQSQHYEGRKPERRQSHSSTSRYILRDERSTERDSAIELRSNWKQYLIDGNLRQATGVAVSTSSSSTPQPMIYYSTPSYRTQPPRYSRDKRF</sequence>
<dbReference type="GO" id="GO:0006897">
    <property type="term" value="P:endocytosis"/>
    <property type="evidence" value="ECO:0007669"/>
    <property type="project" value="TreeGrafter"/>
</dbReference>
<evidence type="ECO:0000259" key="4">
    <source>
        <dbReference type="PROSITE" id="PS50156"/>
    </source>
</evidence>
<dbReference type="AlphaFoldDB" id="A0A8J2QAX6"/>
<keyword evidence="3" id="KW-0472">Membrane</keyword>
<feature type="transmembrane region" description="Helical" evidence="3">
    <location>
        <begin position="542"/>
        <end position="565"/>
    </location>
</feature>
<protein>
    <recommendedName>
        <fullName evidence="4">SSD domain-containing protein</fullName>
    </recommendedName>
</protein>
<feature type="transmembrane region" description="Helical" evidence="3">
    <location>
        <begin position="672"/>
        <end position="698"/>
    </location>
</feature>
<feature type="transmembrane region" description="Helical" evidence="3">
    <location>
        <begin position="226"/>
        <end position="248"/>
    </location>
</feature>
<name>A0A8J2QAX6_9BILA</name>
<feature type="transmembrane region" description="Helical" evidence="3">
    <location>
        <begin position="156"/>
        <end position="175"/>
    </location>
</feature>
<keyword evidence="3" id="KW-1133">Transmembrane helix</keyword>
<dbReference type="Gene3D" id="1.20.1640.10">
    <property type="entry name" value="Multidrug efflux transporter AcrB transmembrane domain"/>
    <property type="match status" value="1"/>
</dbReference>
<feature type="domain" description="SSD" evidence="4">
    <location>
        <begin position="174"/>
        <end position="285"/>
    </location>
</feature>
<feature type="transmembrane region" description="Helical" evidence="3">
    <location>
        <begin position="126"/>
        <end position="144"/>
    </location>
</feature>
<reference evidence="5" key="1">
    <citation type="submission" date="2021-09" db="EMBL/GenBank/DDBJ databases">
        <authorList>
            <consortium name="Pathogen Informatics"/>
        </authorList>
    </citation>
    <scope>NUCLEOTIDE SEQUENCE</scope>
</reference>
<evidence type="ECO:0000256" key="1">
    <source>
        <dbReference type="ARBA" id="ARBA00005585"/>
    </source>
</evidence>
<dbReference type="OrthoDB" id="5854469at2759"/>
<gene>
    <name evidence="5" type="ORF">CJOHNSTONI_LOCUS8543</name>
</gene>
<organism evidence="5 6">
    <name type="scientific">Cercopithifilaria johnstoni</name>
    <dbReference type="NCBI Taxonomy" id="2874296"/>
    <lineage>
        <taxon>Eukaryota</taxon>
        <taxon>Metazoa</taxon>
        <taxon>Ecdysozoa</taxon>
        <taxon>Nematoda</taxon>
        <taxon>Chromadorea</taxon>
        <taxon>Rhabditida</taxon>
        <taxon>Spirurina</taxon>
        <taxon>Spiruromorpha</taxon>
        <taxon>Filarioidea</taxon>
        <taxon>Onchocercidae</taxon>
        <taxon>Cercopithifilaria</taxon>
    </lineage>
</organism>
<feature type="compositionally biased region" description="Basic and acidic residues" evidence="2">
    <location>
        <begin position="838"/>
        <end position="847"/>
    </location>
</feature>